<dbReference type="AlphaFoldDB" id="L9LEU8"/>
<dbReference type="Proteomes" id="UP000011518">
    <property type="component" value="Unassembled WGS sequence"/>
</dbReference>
<sequence length="332" mass="36090">MAARAWRLLARSACSSAAPSESRRLEYYRHREAYGYFLPIQTRWQDNDQYGHVNNAVYHGYFDTIVNHYLISSVRMAQMAAWPLPCALAPLPASPVLAFTGLTPRKGVTAHPLRAREGRRRDFFSPLEGPRDPFSQVVHIQGYKDSSAVAVEKQLELAFWLFNRMERCKAPCSLDLLLRCTQASGLGVQPGTTALQGSTPILQTLPWDGAVLSSLLRGSVAALSSGGPARPGALSWALLGLPLVWRQQMAASHRGPCDHVLSLSLRRSPVRAMTEGPAHGTRGTVPGHSRAQTPQPLEADLKCSTVLCVGAAAPGSCPWAELVRGEQPGPEL</sequence>
<dbReference type="STRING" id="246437.L9LEU8"/>
<evidence type="ECO:0000313" key="3">
    <source>
        <dbReference type="Proteomes" id="UP000011518"/>
    </source>
</evidence>
<accession>L9LEU8</accession>
<feature type="region of interest" description="Disordered" evidence="1">
    <location>
        <begin position="272"/>
        <end position="294"/>
    </location>
</feature>
<dbReference type="InParanoid" id="L9LEU8"/>
<dbReference type="Gene3D" id="3.10.129.10">
    <property type="entry name" value="Hotdog Thioesterase"/>
    <property type="match status" value="1"/>
</dbReference>
<proteinExistence type="predicted"/>
<name>L9LEU8_TUPCH</name>
<evidence type="ECO:0000256" key="1">
    <source>
        <dbReference type="SAM" id="MobiDB-lite"/>
    </source>
</evidence>
<gene>
    <name evidence="2" type="ORF">TREES_T100020208</name>
</gene>
<evidence type="ECO:0000313" key="2">
    <source>
        <dbReference type="EMBL" id="ELW72342.1"/>
    </source>
</evidence>
<dbReference type="SUPFAM" id="SSF54637">
    <property type="entry name" value="Thioesterase/thiol ester dehydrase-isomerase"/>
    <property type="match status" value="1"/>
</dbReference>
<dbReference type="EMBL" id="KB320423">
    <property type="protein sequence ID" value="ELW72342.1"/>
    <property type="molecule type" value="Genomic_DNA"/>
</dbReference>
<evidence type="ECO:0008006" key="4">
    <source>
        <dbReference type="Google" id="ProtNLM"/>
    </source>
</evidence>
<organism evidence="2 3">
    <name type="scientific">Tupaia chinensis</name>
    <name type="common">Chinese tree shrew</name>
    <name type="synonym">Tupaia belangeri chinensis</name>
    <dbReference type="NCBI Taxonomy" id="246437"/>
    <lineage>
        <taxon>Eukaryota</taxon>
        <taxon>Metazoa</taxon>
        <taxon>Chordata</taxon>
        <taxon>Craniata</taxon>
        <taxon>Vertebrata</taxon>
        <taxon>Euteleostomi</taxon>
        <taxon>Mammalia</taxon>
        <taxon>Eutheria</taxon>
        <taxon>Euarchontoglires</taxon>
        <taxon>Scandentia</taxon>
        <taxon>Tupaiidae</taxon>
        <taxon>Tupaia</taxon>
    </lineage>
</organism>
<reference evidence="3" key="1">
    <citation type="submission" date="2012-07" db="EMBL/GenBank/DDBJ databases">
        <title>Genome of the Chinese tree shrew, a rising model animal genetically related to primates.</title>
        <authorList>
            <person name="Zhang G."/>
            <person name="Fan Y."/>
            <person name="Yao Y."/>
            <person name="Huang Z."/>
        </authorList>
    </citation>
    <scope>NUCLEOTIDE SEQUENCE [LARGE SCALE GENOMIC DNA]</scope>
</reference>
<dbReference type="eggNOG" id="ENOG502S411">
    <property type="taxonomic scope" value="Eukaryota"/>
</dbReference>
<reference evidence="3" key="2">
    <citation type="journal article" date="2013" name="Nat. Commun.">
        <title>Genome of the Chinese tree shrew.</title>
        <authorList>
            <person name="Fan Y."/>
            <person name="Huang Z.Y."/>
            <person name="Cao C.C."/>
            <person name="Chen C.S."/>
            <person name="Chen Y.X."/>
            <person name="Fan D.D."/>
            <person name="He J."/>
            <person name="Hou H.L."/>
            <person name="Hu L."/>
            <person name="Hu X.T."/>
            <person name="Jiang X.T."/>
            <person name="Lai R."/>
            <person name="Lang Y.S."/>
            <person name="Liang B."/>
            <person name="Liao S.G."/>
            <person name="Mu D."/>
            <person name="Ma Y.Y."/>
            <person name="Niu Y.Y."/>
            <person name="Sun X.Q."/>
            <person name="Xia J.Q."/>
            <person name="Xiao J."/>
            <person name="Xiong Z.Q."/>
            <person name="Xu L."/>
            <person name="Yang L."/>
            <person name="Zhang Y."/>
            <person name="Zhao W."/>
            <person name="Zhao X.D."/>
            <person name="Zheng Y.T."/>
            <person name="Zhou J.M."/>
            <person name="Zhu Y.B."/>
            <person name="Zhang G.J."/>
            <person name="Wang J."/>
            <person name="Yao Y.G."/>
        </authorList>
    </citation>
    <scope>NUCLEOTIDE SEQUENCE [LARGE SCALE GENOMIC DNA]</scope>
</reference>
<protein>
    <recommendedName>
        <fullName evidence="4">Thioesterase domain-containing protein</fullName>
    </recommendedName>
</protein>
<keyword evidence="3" id="KW-1185">Reference proteome</keyword>
<dbReference type="InterPro" id="IPR029069">
    <property type="entry name" value="HotDog_dom_sf"/>
</dbReference>